<keyword evidence="2" id="KW-1003">Cell membrane</keyword>
<evidence type="ECO:0000313" key="10">
    <source>
        <dbReference type="EnsemblMetazoa" id="XP_016972357.1"/>
    </source>
</evidence>
<dbReference type="PANTHER" id="PTHR42643">
    <property type="entry name" value="IONOTROPIC RECEPTOR 20A-RELATED"/>
    <property type="match status" value="1"/>
</dbReference>
<evidence type="ECO:0000256" key="9">
    <source>
        <dbReference type="SAM" id="SignalP"/>
    </source>
</evidence>
<evidence type="ECO:0000256" key="7">
    <source>
        <dbReference type="ARBA" id="ARBA00023180"/>
    </source>
</evidence>
<evidence type="ECO:0000256" key="2">
    <source>
        <dbReference type="ARBA" id="ARBA00022475"/>
    </source>
</evidence>
<dbReference type="Proteomes" id="UP001652680">
    <property type="component" value="Unassembled WGS sequence"/>
</dbReference>
<evidence type="ECO:0000256" key="3">
    <source>
        <dbReference type="ARBA" id="ARBA00022692"/>
    </source>
</evidence>
<dbReference type="AlphaFoldDB" id="A0A6P4E391"/>
<keyword evidence="9" id="KW-0732">Signal</keyword>
<accession>A0A6P4E391</accession>
<feature type="transmembrane region" description="Helical" evidence="8">
    <location>
        <begin position="320"/>
        <end position="340"/>
    </location>
</feature>
<dbReference type="GO" id="GO:0005886">
    <property type="term" value="C:plasma membrane"/>
    <property type="evidence" value="ECO:0007669"/>
    <property type="project" value="UniProtKB-SubCell"/>
</dbReference>
<feature type="transmembrane region" description="Helical" evidence="8">
    <location>
        <begin position="571"/>
        <end position="589"/>
    </location>
</feature>
<protein>
    <submittedName>
        <fullName evidence="12">Uncharacterized protein LOC108039783</fullName>
    </submittedName>
</protein>
<organism evidence="12">
    <name type="scientific">Drosophila rhopaloa</name>
    <name type="common">Fruit fly</name>
    <dbReference type="NCBI Taxonomy" id="1041015"/>
    <lineage>
        <taxon>Eukaryota</taxon>
        <taxon>Metazoa</taxon>
        <taxon>Ecdysozoa</taxon>
        <taxon>Arthropoda</taxon>
        <taxon>Hexapoda</taxon>
        <taxon>Insecta</taxon>
        <taxon>Pterygota</taxon>
        <taxon>Neoptera</taxon>
        <taxon>Endopterygota</taxon>
        <taxon>Diptera</taxon>
        <taxon>Brachycera</taxon>
        <taxon>Muscomorpha</taxon>
        <taxon>Ephydroidea</taxon>
        <taxon>Drosophilidae</taxon>
        <taxon>Drosophila</taxon>
        <taxon>Sophophora</taxon>
    </lineage>
</organism>
<dbReference type="InterPro" id="IPR052192">
    <property type="entry name" value="Insect_Ionotropic_Sensory_Rcpt"/>
</dbReference>
<dbReference type="GeneID" id="108039783"/>
<evidence type="ECO:0000313" key="12">
    <source>
        <dbReference type="RefSeq" id="XP_016972357.1"/>
    </source>
</evidence>
<reference evidence="11" key="1">
    <citation type="journal article" date="2021" name="Elife">
        <title>Highly contiguous assemblies of 101 drosophilid genomes.</title>
        <authorList>
            <person name="Kim B.Y."/>
            <person name="Wang J.R."/>
            <person name="Miller D.E."/>
            <person name="Barmina O."/>
            <person name="Delaney E."/>
            <person name="Thompson A."/>
            <person name="Comeault A.A."/>
            <person name="Peede D."/>
            <person name="D'Agostino E.R."/>
            <person name="Pelaez J."/>
            <person name="Aguilar J.M."/>
            <person name="Haji D."/>
            <person name="Matsunaga T."/>
            <person name="Armstrong E.E."/>
            <person name="Zych M."/>
            <person name="Ogawa Y."/>
            <person name="Stamenkovic-Radak M."/>
            <person name="Jelic M."/>
            <person name="Veselinovic M.S."/>
            <person name="Tanaskovic M."/>
            <person name="Eric P."/>
            <person name="Gao J.J."/>
            <person name="Katoh T.K."/>
            <person name="Toda M.J."/>
            <person name="Watabe H."/>
            <person name="Watada M."/>
            <person name="Davis J.S."/>
            <person name="Moyle L.C."/>
            <person name="Manoli G."/>
            <person name="Bertolini E."/>
            <person name="Kostal V."/>
            <person name="Hawley R.S."/>
            <person name="Takahashi A."/>
            <person name="Jones C.D."/>
            <person name="Price D.K."/>
            <person name="Whiteman N."/>
            <person name="Kopp A."/>
            <person name="Matute D.R."/>
            <person name="Petrov D.A."/>
        </authorList>
    </citation>
    <scope>NUCLEOTIDE SEQUENCE [LARGE SCALE GENOMIC DNA]</scope>
</reference>
<keyword evidence="4 8" id="KW-1133">Transmembrane helix</keyword>
<dbReference type="EnsemblMetazoa" id="XM_017116868.1">
    <property type="protein sequence ID" value="XP_016972357.1"/>
    <property type="gene ID" value="LOC108039783"/>
</dbReference>
<evidence type="ECO:0000256" key="4">
    <source>
        <dbReference type="ARBA" id="ARBA00022989"/>
    </source>
</evidence>
<evidence type="ECO:0000256" key="5">
    <source>
        <dbReference type="ARBA" id="ARBA00023136"/>
    </source>
</evidence>
<keyword evidence="3 8" id="KW-0812">Transmembrane</keyword>
<comment type="subcellular location">
    <subcellularLocation>
        <location evidence="1">Cell membrane</location>
        <topology evidence="1">Multi-pass membrane protein</topology>
    </subcellularLocation>
</comment>
<dbReference type="RefSeq" id="XP_016972357.1">
    <property type="nucleotide sequence ID" value="XM_017116868.1"/>
</dbReference>
<evidence type="ECO:0000256" key="1">
    <source>
        <dbReference type="ARBA" id="ARBA00004651"/>
    </source>
</evidence>
<feature type="signal peptide" evidence="9">
    <location>
        <begin position="1"/>
        <end position="17"/>
    </location>
</feature>
<feature type="chain" id="PRO_5028324501" evidence="9">
    <location>
        <begin position="18"/>
        <end position="598"/>
    </location>
</feature>
<keyword evidence="11" id="KW-1185">Reference proteome</keyword>
<sequence>MRTVLVLLVLISTRVQLQLIQGGHNITFVKSVLTIISRREHWKNTPIFIGSNTNADELNSLIIWLQHTMKVTYHTVDTSGPAQNEYPLGHYNINADNSVSLLFCHSTEELIWFNLDRGLRKLRHIRLIVVLPTNRNDSYNAIKDVFKTLWHFQFLNVLVLHQDQIYSYTPYPVVSFYKLDLNSDPLFPPSTQDFQGYVVSTPVENDIPRVFFVRDQKTGYKQIRGFGYRTFVEYLARHNASLHVSNPHQDHSTTSSVNMGKIIQQIWDGQLEISLHPYVDVPENKGDHSYPLLVATNCLIVPVRNEIARHMYLLLPLNQWSWVILLGSVIYISGVLYWIQPGSEHCSWDQRISLNFLESISRIIYICSSSRVYNPSLRYFLVSFKLAILGFVVTNLYSIQLASFFTTLVMGEQVDSMEQLIQQQQKVLVKYYEVNTILRHVKPHLVNGTAPLLVGVNASEQVSALLAFNRSYAYPFTLERWEFFSLQQQYAFKPIFRFSSACLGSPIIGYPMRRDCHLQWSLNIFIMRIQATGLLQHWFVSDFNDAMRAGYVRLLDNKLGFHSLDIDYLRLGWAVLACGWLLSAMVFLCERWRICHRH</sequence>
<gene>
    <name evidence="12" type="primary">LOC108039783</name>
    <name evidence="10" type="synonym">108039783</name>
</gene>
<keyword evidence="7" id="KW-0325">Glycoprotein</keyword>
<reference evidence="10" key="3">
    <citation type="submission" date="2025-05" db="UniProtKB">
        <authorList>
            <consortium name="EnsemblMetazoa"/>
        </authorList>
    </citation>
    <scope>IDENTIFICATION</scope>
</reference>
<name>A0A6P4E391_DRORH</name>
<feature type="transmembrane region" description="Helical" evidence="8">
    <location>
        <begin position="379"/>
        <end position="397"/>
    </location>
</feature>
<evidence type="ECO:0000256" key="6">
    <source>
        <dbReference type="ARBA" id="ARBA00023170"/>
    </source>
</evidence>
<keyword evidence="5 8" id="KW-0472">Membrane</keyword>
<dbReference type="OrthoDB" id="8010639at2759"/>
<evidence type="ECO:0000256" key="8">
    <source>
        <dbReference type="SAM" id="Phobius"/>
    </source>
</evidence>
<evidence type="ECO:0000313" key="11">
    <source>
        <dbReference type="Proteomes" id="UP001652680"/>
    </source>
</evidence>
<reference evidence="12" key="2">
    <citation type="submission" date="2025-04" db="UniProtKB">
        <authorList>
            <consortium name="RefSeq"/>
        </authorList>
    </citation>
    <scope>IDENTIFICATION</scope>
</reference>
<keyword evidence="6" id="KW-0675">Receptor</keyword>
<dbReference type="PANTHER" id="PTHR42643:SF41">
    <property type="entry name" value="IONOTROPIC RECEPTOR 20A-RELATED"/>
    <property type="match status" value="1"/>
</dbReference>
<proteinExistence type="predicted"/>